<dbReference type="InterPro" id="IPR001509">
    <property type="entry name" value="Epimerase_deHydtase"/>
</dbReference>
<proteinExistence type="predicted"/>
<dbReference type="Proteomes" id="UP000249082">
    <property type="component" value="Unassembled WGS sequence"/>
</dbReference>
<feature type="domain" description="NAD-dependent epimerase/dehydratase" evidence="1">
    <location>
        <begin position="22"/>
        <end position="56"/>
    </location>
</feature>
<sequence length="77" mass="8289">MNDYQAIGGERASDPELLSPLFLTGGSGYLGRNLIRHFVARGFEVVALVRSQKSADVVRALGARPIVAQAMRSIFAV</sequence>
<evidence type="ECO:0000313" key="3">
    <source>
        <dbReference type="Proteomes" id="UP000249082"/>
    </source>
</evidence>
<dbReference type="Gene3D" id="3.40.50.720">
    <property type="entry name" value="NAD(P)-binding Rossmann-like Domain"/>
    <property type="match status" value="1"/>
</dbReference>
<dbReference type="EMBL" id="QFPX01000033">
    <property type="protein sequence ID" value="PZQ50883.1"/>
    <property type="molecule type" value="Genomic_DNA"/>
</dbReference>
<evidence type="ECO:0000313" key="2">
    <source>
        <dbReference type="EMBL" id="PZQ50883.1"/>
    </source>
</evidence>
<dbReference type="SUPFAM" id="SSF51735">
    <property type="entry name" value="NAD(P)-binding Rossmann-fold domains"/>
    <property type="match status" value="1"/>
</dbReference>
<gene>
    <name evidence="2" type="ORF">DI555_22230</name>
</gene>
<evidence type="ECO:0000259" key="1">
    <source>
        <dbReference type="Pfam" id="PF01370"/>
    </source>
</evidence>
<reference evidence="2 3" key="1">
    <citation type="submission" date="2017-08" db="EMBL/GenBank/DDBJ databases">
        <title>Infants hospitalized years apart are colonized by the same room-sourced microbial strains.</title>
        <authorList>
            <person name="Brooks B."/>
            <person name="Olm M.R."/>
            <person name="Firek B.A."/>
            <person name="Baker R."/>
            <person name="Thomas B.C."/>
            <person name="Morowitz M.J."/>
            <person name="Banfield J.F."/>
        </authorList>
    </citation>
    <scope>NUCLEOTIDE SEQUENCE [LARGE SCALE GENOMIC DNA]</scope>
    <source>
        <strain evidence="2">S2_005_002_R2_33</strain>
    </source>
</reference>
<accession>A0A2W5Q839</accession>
<dbReference type="InterPro" id="IPR036291">
    <property type="entry name" value="NAD(P)-bd_dom_sf"/>
</dbReference>
<dbReference type="AlphaFoldDB" id="A0A2W5Q839"/>
<name>A0A2W5Q839_9SPHN</name>
<protein>
    <recommendedName>
        <fullName evidence="1">NAD-dependent epimerase/dehydratase domain-containing protein</fullName>
    </recommendedName>
</protein>
<comment type="caution">
    <text evidence="2">The sequence shown here is derived from an EMBL/GenBank/DDBJ whole genome shotgun (WGS) entry which is preliminary data.</text>
</comment>
<organism evidence="2 3">
    <name type="scientific">Novosphingobium pentaromativorans</name>
    <dbReference type="NCBI Taxonomy" id="205844"/>
    <lineage>
        <taxon>Bacteria</taxon>
        <taxon>Pseudomonadati</taxon>
        <taxon>Pseudomonadota</taxon>
        <taxon>Alphaproteobacteria</taxon>
        <taxon>Sphingomonadales</taxon>
        <taxon>Sphingomonadaceae</taxon>
        <taxon>Novosphingobium</taxon>
    </lineage>
</organism>
<dbReference type="Pfam" id="PF01370">
    <property type="entry name" value="Epimerase"/>
    <property type="match status" value="1"/>
</dbReference>